<feature type="active site" evidence="7">
    <location>
        <position position="63"/>
    </location>
</feature>
<dbReference type="InterPro" id="IPR000682">
    <property type="entry name" value="PCMT"/>
</dbReference>
<sequence length="234" mass="25770">MSVDDIVARRARLLANLAENGVTDDKVLTAVARVPRELFIPPTFREHSYENTALPIGHGQTISQPQVVAQMTQALQLNDRMKVLEIGTGSGYQTAVLAYLCRRVYTIERHKPLLAEAELRLATLRLHNYTARHGDGTMGWPEQAPFDRIIVTAAADTEVPLPLLNQLTVGGIMVVPVARSPIDQRLLTVTRTIDGVEVEDLGPVRFVPLVSETLEPSSPQSVAKALSRLSQPRR</sequence>
<evidence type="ECO:0000313" key="9">
    <source>
        <dbReference type="Proteomes" id="UP001597295"/>
    </source>
</evidence>
<dbReference type="NCBIfam" id="NF001453">
    <property type="entry name" value="PRK00312.1"/>
    <property type="match status" value="1"/>
</dbReference>
<organism evidence="8 9">
    <name type="scientific">Lacibacterium aquatile</name>
    <dbReference type="NCBI Taxonomy" id="1168082"/>
    <lineage>
        <taxon>Bacteria</taxon>
        <taxon>Pseudomonadati</taxon>
        <taxon>Pseudomonadota</taxon>
        <taxon>Alphaproteobacteria</taxon>
        <taxon>Rhodospirillales</taxon>
        <taxon>Rhodospirillaceae</taxon>
    </lineage>
</organism>
<evidence type="ECO:0000256" key="7">
    <source>
        <dbReference type="HAMAP-Rule" id="MF_00090"/>
    </source>
</evidence>
<dbReference type="EC" id="2.1.1.77" evidence="7"/>
<dbReference type="GO" id="GO:0032259">
    <property type="term" value="P:methylation"/>
    <property type="evidence" value="ECO:0007669"/>
    <property type="project" value="UniProtKB-KW"/>
</dbReference>
<evidence type="ECO:0000256" key="2">
    <source>
        <dbReference type="ARBA" id="ARBA00005369"/>
    </source>
</evidence>
<dbReference type="EMBL" id="JBHUIP010000004">
    <property type="protein sequence ID" value="MFD2262614.1"/>
    <property type="molecule type" value="Genomic_DNA"/>
</dbReference>
<evidence type="ECO:0000256" key="3">
    <source>
        <dbReference type="ARBA" id="ARBA00022490"/>
    </source>
</evidence>
<dbReference type="PANTHER" id="PTHR11579">
    <property type="entry name" value="PROTEIN-L-ISOASPARTATE O-METHYLTRANSFERASE"/>
    <property type="match status" value="1"/>
</dbReference>
<evidence type="ECO:0000256" key="6">
    <source>
        <dbReference type="ARBA" id="ARBA00022691"/>
    </source>
</evidence>
<name>A0ABW5DQ79_9PROT</name>
<comment type="function">
    <text evidence="7">Catalyzes the methyl esterification of L-isoaspartyl residues in peptides and proteins that result from spontaneous decomposition of normal L-aspartyl and L-asparaginyl residues. It plays a role in the repair and/or degradation of damaged proteins.</text>
</comment>
<keyword evidence="6 7" id="KW-0949">S-adenosyl-L-methionine</keyword>
<dbReference type="Gene3D" id="3.40.50.150">
    <property type="entry name" value="Vaccinia Virus protein VP39"/>
    <property type="match status" value="1"/>
</dbReference>
<evidence type="ECO:0000256" key="4">
    <source>
        <dbReference type="ARBA" id="ARBA00022603"/>
    </source>
</evidence>
<proteinExistence type="inferred from homology"/>
<dbReference type="PROSITE" id="PS01279">
    <property type="entry name" value="PCMT"/>
    <property type="match status" value="1"/>
</dbReference>
<keyword evidence="5 7" id="KW-0808">Transferase</keyword>
<dbReference type="SUPFAM" id="SSF53335">
    <property type="entry name" value="S-adenosyl-L-methionine-dependent methyltransferases"/>
    <property type="match status" value="1"/>
</dbReference>
<evidence type="ECO:0000256" key="5">
    <source>
        <dbReference type="ARBA" id="ARBA00022679"/>
    </source>
</evidence>
<gene>
    <name evidence="7" type="primary">pcm</name>
    <name evidence="8" type="ORF">ACFSM5_06920</name>
</gene>
<evidence type="ECO:0000313" key="8">
    <source>
        <dbReference type="EMBL" id="MFD2262614.1"/>
    </source>
</evidence>
<accession>A0ABW5DQ79</accession>
<comment type="catalytic activity">
    <reaction evidence="7">
        <text>[protein]-L-isoaspartate + S-adenosyl-L-methionine = [protein]-L-isoaspartate alpha-methyl ester + S-adenosyl-L-homocysteine</text>
        <dbReference type="Rhea" id="RHEA:12705"/>
        <dbReference type="Rhea" id="RHEA-COMP:12143"/>
        <dbReference type="Rhea" id="RHEA-COMP:12144"/>
        <dbReference type="ChEBI" id="CHEBI:57856"/>
        <dbReference type="ChEBI" id="CHEBI:59789"/>
        <dbReference type="ChEBI" id="CHEBI:90596"/>
        <dbReference type="ChEBI" id="CHEBI:90598"/>
        <dbReference type="EC" id="2.1.1.77"/>
    </reaction>
</comment>
<dbReference type="CDD" id="cd02440">
    <property type="entry name" value="AdoMet_MTases"/>
    <property type="match status" value="1"/>
</dbReference>
<comment type="caution">
    <text evidence="8">The sequence shown here is derived from an EMBL/GenBank/DDBJ whole genome shotgun (WGS) entry which is preliminary data.</text>
</comment>
<keyword evidence="9" id="KW-1185">Reference proteome</keyword>
<reference evidence="9" key="1">
    <citation type="journal article" date="2019" name="Int. J. Syst. Evol. Microbiol.">
        <title>The Global Catalogue of Microorganisms (GCM) 10K type strain sequencing project: providing services to taxonomists for standard genome sequencing and annotation.</title>
        <authorList>
            <consortium name="The Broad Institute Genomics Platform"/>
            <consortium name="The Broad Institute Genome Sequencing Center for Infectious Disease"/>
            <person name="Wu L."/>
            <person name="Ma J."/>
        </authorList>
    </citation>
    <scope>NUCLEOTIDE SEQUENCE [LARGE SCALE GENOMIC DNA]</scope>
    <source>
        <strain evidence="9">CGMCC 1.19062</strain>
    </source>
</reference>
<dbReference type="PANTHER" id="PTHR11579:SF0">
    <property type="entry name" value="PROTEIN-L-ISOASPARTATE(D-ASPARTATE) O-METHYLTRANSFERASE"/>
    <property type="match status" value="1"/>
</dbReference>
<dbReference type="InterPro" id="IPR029063">
    <property type="entry name" value="SAM-dependent_MTases_sf"/>
</dbReference>
<comment type="similarity">
    <text evidence="2 7">Belongs to the methyltransferase superfamily. L-isoaspartyl/D-aspartyl protein methyltransferase family.</text>
</comment>
<dbReference type="NCBIfam" id="TIGR00080">
    <property type="entry name" value="pimt"/>
    <property type="match status" value="1"/>
</dbReference>
<dbReference type="GO" id="GO:0004719">
    <property type="term" value="F:protein-L-isoaspartate (D-aspartate) O-methyltransferase activity"/>
    <property type="evidence" value="ECO:0007669"/>
    <property type="project" value="UniProtKB-EC"/>
</dbReference>
<dbReference type="RefSeq" id="WP_379875572.1">
    <property type="nucleotide sequence ID" value="NZ_JBHUIP010000004.1"/>
</dbReference>
<dbReference type="HAMAP" id="MF_00090">
    <property type="entry name" value="PIMT"/>
    <property type="match status" value="1"/>
</dbReference>
<dbReference type="Pfam" id="PF01135">
    <property type="entry name" value="PCMT"/>
    <property type="match status" value="1"/>
</dbReference>
<protein>
    <recommendedName>
        <fullName evidence="7">Protein-L-isoaspartate O-methyltransferase</fullName>
        <ecNumber evidence="7">2.1.1.77</ecNumber>
    </recommendedName>
    <alternativeName>
        <fullName evidence="7">L-isoaspartyl protein carboxyl methyltransferase</fullName>
    </alternativeName>
    <alternativeName>
        <fullName evidence="7">Protein L-isoaspartyl methyltransferase</fullName>
    </alternativeName>
    <alternativeName>
        <fullName evidence="7">Protein-beta-aspartate methyltransferase</fullName>
        <shortName evidence="7">PIMT</shortName>
    </alternativeName>
</protein>
<evidence type="ECO:0000256" key="1">
    <source>
        <dbReference type="ARBA" id="ARBA00004496"/>
    </source>
</evidence>
<keyword evidence="4 7" id="KW-0489">Methyltransferase</keyword>
<comment type="subcellular location">
    <subcellularLocation>
        <location evidence="1 7">Cytoplasm</location>
    </subcellularLocation>
</comment>
<dbReference type="Proteomes" id="UP001597295">
    <property type="component" value="Unassembled WGS sequence"/>
</dbReference>
<keyword evidence="3 7" id="KW-0963">Cytoplasm</keyword>